<keyword evidence="5" id="KW-0067">ATP-binding</keyword>
<dbReference type="InterPro" id="IPR036390">
    <property type="entry name" value="WH_DNA-bd_sf"/>
</dbReference>
<evidence type="ECO:0000256" key="9">
    <source>
        <dbReference type="SAM" id="MobiDB-lite"/>
    </source>
</evidence>
<dbReference type="InterPro" id="IPR008824">
    <property type="entry name" value="RuvB-like_N"/>
</dbReference>
<feature type="compositionally biased region" description="Polar residues" evidence="9">
    <location>
        <begin position="297"/>
        <end position="308"/>
    </location>
</feature>
<evidence type="ECO:0000256" key="6">
    <source>
        <dbReference type="ARBA" id="ARBA00023125"/>
    </source>
</evidence>
<dbReference type="EMBL" id="CP043930">
    <property type="protein sequence ID" value="QGQ23966.1"/>
    <property type="molecule type" value="Genomic_DNA"/>
</dbReference>
<keyword evidence="4" id="KW-0378">Hydrolase</keyword>
<dbReference type="InterPro" id="IPR002464">
    <property type="entry name" value="DNA/RNA_helicase_DEAH_CS"/>
</dbReference>
<proteinExistence type="predicted"/>
<dbReference type="GO" id="GO:0006281">
    <property type="term" value="P:DNA repair"/>
    <property type="evidence" value="ECO:0007669"/>
    <property type="project" value="UniProtKB-KW"/>
</dbReference>
<gene>
    <name evidence="11" type="ORF">F1728_15315</name>
</gene>
<dbReference type="CDD" id="cd00009">
    <property type="entry name" value="AAA"/>
    <property type="match status" value="1"/>
</dbReference>
<evidence type="ECO:0000256" key="1">
    <source>
        <dbReference type="ARBA" id="ARBA00022490"/>
    </source>
</evidence>
<dbReference type="PANTHER" id="PTHR42848:SF1">
    <property type="entry name" value="HOLLIDAY JUNCTION BRANCH MIGRATION COMPLEX SUBUNIT RUVB"/>
    <property type="match status" value="1"/>
</dbReference>
<dbReference type="InterPro" id="IPR036388">
    <property type="entry name" value="WH-like_DNA-bd_sf"/>
</dbReference>
<dbReference type="PROSITE" id="PS00690">
    <property type="entry name" value="DEAH_ATP_HELICASE"/>
    <property type="match status" value="1"/>
</dbReference>
<dbReference type="KEGG" id="gim:F1728_15315"/>
<keyword evidence="1" id="KW-0963">Cytoplasm</keyword>
<dbReference type="Pfam" id="PF05491">
    <property type="entry name" value="WHD_RuvB"/>
    <property type="match status" value="1"/>
</dbReference>
<dbReference type="InterPro" id="IPR041445">
    <property type="entry name" value="AAA_lid_4"/>
</dbReference>
<dbReference type="Gene3D" id="1.10.10.10">
    <property type="entry name" value="Winged helix-like DNA-binding domain superfamily/Winged helix DNA-binding domain"/>
    <property type="match status" value="1"/>
</dbReference>
<evidence type="ECO:0000256" key="8">
    <source>
        <dbReference type="ARBA" id="ARBA00023204"/>
    </source>
</evidence>
<keyword evidence="2" id="KW-0547">Nucleotide-binding</keyword>
<dbReference type="GO" id="GO:0003677">
    <property type="term" value="F:DNA binding"/>
    <property type="evidence" value="ECO:0007669"/>
    <property type="project" value="UniProtKB-KW"/>
</dbReference>
<dbReference type="Proteomes" id="UP000427281">
    <property type="component" value="Chromosome"/>
</dbReference>
<reference evidence="11 12" key="1">
    <citation type="submission" date="2019-09" db="EMBL/GenBank/DDBJ databases">
        <title>Gimesia benthica sp. nov., a novel bacterium isolated from deep-sea water of the Northwest Indian Ocean.</title>
        <authorList>
            <person name="Dai X."/>
        </authorList>
    </citation>
    <scope>NUCLEOTIDE SEQUENCE [LARGE SCALE GENOMIC DNA]</scope>
    <source>
        <strain evidence="11 12">E7</strain>
    </source>
</reference>
<dbReference type="GO" id="GO:0009378">
    <property type="term" value="F:four-way junction helicase activity"/>
    <property type="evidence" value="ECO:0007669"/>
    <property type="project" value="InterPro"/>
</dbReference>
<dbReference type="PANTHER" id="PTHR42848">
    <property type="match status" value="1"/>
</dbReference>
<feature type="region of interest" description="Disordered" evidence="9">
    <location>
        <begin position="295"/>
        <end position="317"/>
    </location>
</feature>
<dbReference type="GO" id="GO:0006310">
    <property type="term" value="P:DNA recombination"/>
    <property type="evidence" value="ECO:0007669"/>
    <property type="project" value="UniProtKB-KW"/>
</dbReference>
<keyword evidence="6" id="KW-0238">DNA-binding</keyword>
<dbReference type="InterPro" id="IPR008823">
    <property type="entry name" value="RuvB_wg_C"/>
</dbReference>
<dbReference type="Pfam" id="PF05496">
    <property type="entry name" value="RuvB_N"/>
    <property type="match status" value="1"/>
</dbReference>
<sequence>MNDLSDIRPTSISHVVGQEHVKSVVTVALDFAHQEHKKFDHSMMLGGAGLGKTALSQIIAQEMATEFIELLGQSINTVADLNAVLLSAKDRSIVFIDEAHELSKSLQTTLYLALDQRKILVHGGTNKAPISIPIADFTLLLATTDEYLLLQPLRDRMKLVLRFEYYSTDELTLILKQRVTGLKWNVEDSVLHEIAVKGKGTPRLALRLLESAHRVSRSQGENVITQDHLQRACDLEQIDELGLGPTEQKYLKIISSGPTRLNVISSTLGLPTRTVSEVTEPYLIRAGLIAKDDQGRRTITSKGQSHLSNKCHIQEQN</sequence>
<keyword evidence="8" id="KW-0234">DNA repair</keyword>
<accession>A0A6I6AD71</accession>
<evidence type="ECO:0000256" key="4">
    <source>
        <dbReference type="ARBA" id="ARBA00022801"/>
    </source>
</evidence>
<dbReference type="GO" id="GO:0005524">
    <property type="term" value="F:ATP binding"/>
    <property type="evidence" value="ECO:0007669"/>
    <property type="project" value="UniProtKB-KW"/>
</dbReference>
<dbReference type="RefSeq" id="WP_155364862.1">
    <property type="nucleotide sequence ID" value="NZ_CP043930.1"/>
</dbReference>
<protein>
    <submittedName>
        <fullName evidence="11">AAA family ATPase</fullName>
    </submittedName>
</protein>
<feature type="domain" description="AAA+ ATPase" evidence="10">
    <location>
        <begin position="38"/>
        <end position="164"/>
    </location>
</feature>
<dbReference type="Gene3D" id="1.10.8.60">
    <property type="match status" value="1"/>
</dbReference>
<dbReference type="InterPro" id="IPR027417">
    <property type="entry name" value="P-loop_NTPase"/>
</dbReference>
<name>A0A6I6AD71_9PLAN</name>
<dbReference type="GO" id="GO:0016787">
    <property type="term" value="F:hydrolase activity"/>
    <property type="evidence" value="ECO:0007669"/>
    <property type="project" value="UniProtKB-KW"/>
</dbReference>
<dbReference type="SUPFAM" id="SSF52540">
    <property type="entry name" value="P-loop containing nucleoside triphosphate hydrolases"/>
    <property type="match status" value="1"/>
</dbReference>
<evidence type="ECO:0000259" key="10">
    <source>
        <dbReference type="SMART" id="SM00382"/>
    </source>
</evidence>
<dbReference type="InterPro" id="IPR003593">
    <property type="entry name" value="AAA+_ATPase"/>
</dbReference>
<evidence type="ECO:0000313" key="12">
    <source>
        <dbReference type="Proteomes" id="UP000427281"/>
    </source>
</evidence>
<dbReference type="AlphaFoldDB" id="A0A6I6AD71"/>
<dbReference type="SMART" id="SM00382">
    <property type="entry name" value="AAA"/>
    <property type="match status" value="1"/>
</dbReference>
<organism evidence="11 12">
    <name type="scientific">Gimesia benthica</name>
    <dbReference type="NCBI Taxonomy" id="2608982"/>
    <lineage>
        <taxon>Bacteria</taxon>
        <taxon>Pseudomonadati</taxon>
        <taxon>Planctomycetota</taxon>
        <taxon>Planctomycetia</taxon>
        <taxon>Planctomycetales</taxon>
        <taxon>Planctomycetaceae</taxon>
        <taxon>Gimesia</taxon>
    </lineage>
</organism>
<evidence type="ECO:0000256" key="2">
    <source>
        <dbReference type="ARBA" id="ARBA00022741"/>
    </source>
</evidence>
<evidence type="ECO:0000256" key="5">
    <source>
        <dbReference type="ARBA" id="ARBA00022840"/>
    </source>
</evidence>
<dbReference type="Gene3D" id="3.40.50.300">
    <property type="entry name" value="P-loop containing nucleotide triphosphate hydrolases"/>
    <property type="match status" value="1"/>
</dbReference>
<dbReference type="SUPFAM" id="SSF46785">
    <property type="entry name" value="Winged helix' DNA-binding domain"/>
    <property type="match status" value="1"/>
</dbReference>
<keyword evidence="3" id="KW-0227">DNA damage</keyword>
<dbReference type="InterPro" id="IPR004605">
    <property type="entry name" value="DNA_helicase_Holl-junc_RuvB"/>
</dbReference>
<evidence type="ECO:0000313" key="11">
    <source>
        <dbReference type="EMBL" id="QGQ23966.1"/>
    </source>
</evidence>
<keyword evidence="7" id="KW-0233">DNA recombination</keyword>
<dbReference type="Pfam" id="PF17864">
    <property type="entry name" value="AAA_lid_4"/>
    <property type="match status" value="1"/>
</dbReference>
<keyword evidence="12" id="KW-1185">Reference proteome</keyword>
<evidence type="ECO:0000256" key="3">
    <source>
        <dbReference type="ARBA" id="ARBA00022763"/>
    </source>
</evidence>
<evidence type="ECO:0000256" key="7">
    <source>
        <dbReference type="ARBA" id="ARBA00023172"/>
    </source>
</evidence>